<dbReference type="GO" id="GO:0005886">
    <property type="term" value="C:plasma membrane"/>
    <property type="evidence" value="ECO:0007669"/>
    <property type="project" value="UniProtKB-SubCell"/>
</dbReference>
<protein>
    <submittedName>
        <fullName evidence="8">Phosphonate ABC transporter permease</fullName>
    </submittedName>
</protein>
<keyword evidence="5 6" id="KW-0472">Membrane</keyword>
<dbReference type="eggNOG" id="COG3639">
    <property type="taxonomic scope" value="Bacteria"/>
</dbReference>
<dbReference type="NCBIfam" id="TIGR01097">
    <property type="entry name" value="PhnE"/>
    <property type="match status" value="1"/>
</dbReference>
<evidence type="ECO:0000256" key="4">
    <source>
        <dbReference type="ARBA" id="ARBA00022989"/>
    </source>
</evidence>
<gene>
    <name evidence="8" type="ORF">DL1_08290</name>
</gene>
<evidence type="ECO:0000259" key="7">
    <source>
        <dbReference type="PROSITE" id="PS50928"/>
    </source>
</evidence>
<sequence>MSLSTTDLQGATGAKPDLAARTHALVTNFRWRKRRALAVPLVLLAYGIYIVFAFDLATVLGHAKPDHARVLLRDFWSYKTQVAYEARSDETVVAIEGERRGTYPADAPPEWVHRGTGQHTEIDLPGGAHVSYLADRVAKLAIPDFGLVTVSVEGRDVKLDLPPGRAMPEWISVSNTRVSVDQGDWRFSMTRNRTETFRYFPGWELFFFTLDSPFHGKSPGQLAALALWKDRVNPDMPNIQAMASDFWHNNMWHHSAVAWAMLETVLMAFLGTMGAGMIALPLAFLAATNFTPLNAIRLSLRRFFDFLRGVDGLIWTVILSRAFGPGPLTGSLAILMTDTGTFGKMFSEALENIDGKQVEGVNSTGANGLQRARFGVIPQLAPVILSQLLYYLESNTRSATVIGALVGGGIGLLLTQAIITQKDWEEVCYYVILIVLTVMAMDTISGWLRRRFIKG</sequence>
<dbReference type="RefSeq" id="WP_081856358.1">
    <property type="nucleotide sequence ID" value="NZ_FOVB01000003.1"/>
</dbReference>
<keyword evidence="4 6" id="KW-1133">Transmembrane helix</keyword>
<dbReference type="InterPro" id="IPR000515">
    <property type="entry name" value="MetI-like"/>
</dbReference>
<dbReference type="GO" id="GO:0015416">
    <property type="term" value="F:ABC-type phosphonate transporter activity"/>
    <property type="evidence" value="ECO:0007669"/>
    <property type="project" value="InterPro"/>
</dbReference>
<name>A0A074TIN0_9RHOB</name>
<dbReference type="CDD" id="cd06261">
    <property type="entry name" value="TM_PBP2"/>
    <property type="match status" value="1"/>
</dbReference>
<feature type="transmembrane region" description="Helical" evidence="6">
    <location>
        <begin position="399"/>
        <end position="421"/>
    </location>
</feature>
<dbReference type="PANTHER" id="PTHR30043">
    <property type="entry name" value="PHOSPHONATES TRANSPORT SYSTEM PERMEASE PROTEIN"/>
    <property type="match status" value="1"/>
</dbReference>
<comment type="similarity">
    <text evidence="6">Belongs to the binding-protein-dependent transport system permease family.</text>
</comment>
<evidence type="ECO:0000313" key="8">
    <source>
        <dbReference type="EMBL" id="KEP68858.1"/>
    </source>
</evidence>
<dbReference type="SUPFAM" id="SSF161098">
    <property type="entry name" value="MetI-like"/>
    <property type="match status" value="1"/>
</dbReference>
<dbReference type="PROSITE" id="PS50928">
    <property type="entry name" value="ABC_TM1"/>
    <property type="match status" value="1"/>
</dbReference>
<evidence type="ECO:0000256" key="3">
    <source>
        <dbReference type="ARBA" id="ARBA00022692"/>
    </source>
</evidence>
<evidence type="ECO:0000256" key="2">
    <source>
        <dbReference type="ARBA" id="ARBA00022448"/>
    </source>
</evidence>
<comment type="subcellular location">
    <subcellularLocation>
        <location evidence="1 6">Cell membrane</location>
        <topology evidence="1 6">Multi-pass membrane protein</topology>
    </subcellularLocation>
</comment>
<keyword evidence="9" id="KW-1185">Reference proteome</keyword>
<evidence type="ECO:0000256" key="1">
    <source>
        <dbReference type="ARBA" id="ARBA00004651"/>
    </source>
</evidence>
<dbReference type="Gene3D" id="1.10.3720.10">
    <property type="entry name" value="MetI-like"/>
    <property type="match status" value="1"/>
</dbReference>
<feature type="transmembrane region" description="Helical" evidence="6">
    <location>
        <begin position="256"/>
        <end position="285"/>
    </location>
</feature>
<dbReference type="InterPro" id="IPR035906">
    <property type="entry name" value="MetI-like_sf"/>
</dbReference>
<proteinExistence type="inferred from homology"/>
<feature type="transmembrane region" description="Helical" evidence="6">
    <location>
        <begin position="37"/>
        <end position="63"/>
    </location>
</feature>
<accession>A0A074TIN0</accession>
<keyword evidence="2 6" id="KW-0813">Transport</keyword>
<organism evidence="8 9">
    <name type="scientific">Thioclava dalianensis</name>
    <dbReference type="NCBI Taxonomy" id="1185766"/>
    <lineage>
        <taxon>Bacteria</taxon>
        <taxon>Pseudomonadati</taxon>
        <taxon>Pseudomonadota</taxon>
        <taxon>Alphaproteobacteria</taxon>
        <taxon>Rhodobacterales</taxon>
        <taxon>Paracoccaceae</taxon>
        <taxon>Thioclava</taxon>
    </lineage>
</organism>
<reference evidence="8 9" key="1">
    <citation type="submission" date="2014-03" db="EMBL/GenBank/DDBJ databases">
        <title>The draft genome sequence of Thioclava dalianensis DLFJ1-1.</title>
        <authorList>
            <person name="Lai Q."/>
            <person name="Shao Z."/>
        </authorList>
    </citation>
    <scope>NUCLEOTIDE SEQUENCE [LARGE SCALE GENOMIC DNA]</scope>
    <source>
        <strain evidence="8 9">DLFJ1-1</strain>
    </source>
</reference>
<dbReference type="OrthoDB" id="7820570at2"/>
<evidence type="ECO:0000256" key="6">
    <source>
        <dbReference type="RuleBase" id="RU363032"/>
    </source>
</evidence>
<dbReference type="InterPro" id="IPR005769">
    <property type="entry name" value="PhnE/PtxC"/>
</dbReference>
<comment type="caution">
    <text evidence="8">The sequence shown here is derived from an EMBL/GenBank/DDBJ whole genome shotgun (WGS) entry which is preliminary data.</text>
</comment>
<dbReference type="PANTHER" id="PTHR30043:SF9">
    <property type="entry name" value="PHOSPHONATES TRANSPORT SYSTEM PERMEASE PROTEIN"/>
    <property type="match status" value="1"/>
</dbReference>
<feature type="transmembrane region" description="Helical" evidence="6">
    <location>
        <begin position="427"/>
        <end position="448"/>
    </location>
</feature>
<evidence type="ECO:0000256" key="5">
    <source>
        <dbReference type="ARBA" id="ARBA00023136"/>
    </source>
</evidence>
<dbReference type="STRING" id="1185766.SAMN05216224_10328"/>
<dbReference type="AlphaFoldDB" id="A0A074TIN0"/>
<keyword evidence="3 6" id="KW-0812">Transmembrane</keyword>
<dbReference type="EMBL" id="JHEH01000022">
    <property type="protein sequence ID" value="KEP68858.1"/>
    <property type="molecule type" value="Genomic_DNA"/>
</dbReference>
<dbReference type="Pfam" id="PF00528">
    <property type="entry name" value="BPD_transp_1"/>
    <property type="match status" value="1"/>
</dbReference>
<dbReference type="Proteomes" id="UP000027725">
    <property type="component" value="Unassembled WGS sequence"/>
</dbReference>
<feature type="domain" description="ABC transmembrane type-1" evidence="7">
    <location>
        <begin position="261"/>
        <end position="445"/>
    </location>
</feature>
<evidence type="ECO:0000313" key="9">
    <source>
        <dbReference type="Proteomes" id="UP000027725"/>
    </source>
</evidence>